<evidence type="ECO:0000256" key="9">
    <source>
        <dbReference type="ARBA" id="ARBA00023128"/>
    </source>
</evidence>
<organism evidence="13 14">
    <name type="scientific">Apiotrichum porosum</name>
    <dbReference type="NCBI Taxonomy" id="105984"/>
    <lineage>
        <taxon>Eukaryota</taxon>
        <taxon>Fungi</taxon>
        <taxon>Dikarya</taxon>
        <taxon>Basidiomycota</taxon>
        <taxon>Agaricomycotina</taxon>
        <taxon>Tremellomycetes</taxon>
        <taxon>Trichosporonales</taxon>
        <taxon>Trichosporonaceae</taxon>
        <taxon>Apiotrichum</taxon>
    </lineage>
</organism>
<comment type="subcellular location">
    <subcellularLocation>
        <location evidence="2">Mitochondrion inner membrane</location>
        <topology evidence="2">Single-pass membrane protein</topology>
    </subcellularLocation>
</comment>
<comment type="caution">
    <text evidence="13">The sequence shown here is derived from an EMBL/GenBank/DDBJ whole genome shotgun (WGS) entry which is preliminary data.</text>
</comment>
<evidence type="ECO:0000256" key="7">
    <source>
        <dbReference type="ARBA" id="ARBA00022792"/>
    </source>
</evidence>
<sequence length="166" mass="18401">MSFSSRSRNPNPLLNTVRKHPFVLFGLPFLSIVVVSSFALKSFTQNRYDLDNQKVQAVNKEESLGMAKDRKKIDIREEYYRLTSGALAEESLSALDSTPSMSTTAPASSSGPRPPRKKKFSMAATTQDDYEPVRVPRPDGVSEWGAMSSGSEDAPVKGSRPEDRWV</sequence>
<keyword evidence="10 12" id="KW-0472">Membrane</keyword>
<dbReference type="GO" id="GO:0005743">
    <property type="term" value="C:mitochondrial inner membrane"/>
    <property type="evidence" value="ECO:0007669"/>
    <property type="project" value="UniProtKB-SubCell"/>
</dbReference>
<dbReference type="Pfam" id="PF14138">
    <property type="entry name" value="COX16"/>
    <property type="match status" value="1"/>
</dbReference>
<feature type="region of interest" description="Disordered" evidence="11">
    <location>
        <begin position="91"/>
        <end position="166"/>
    </location>
</feature>
<dbReference type="EMBL" id="RSCE01000001">
    <property type="protein sequence ID" value="RSH87640.1"/>
    <property type="molecule type" value="Genomic_DNA"/>
</dbReference>
<keyword evidence="7" id="KW-0999">Mitochondrion inner membrane</keyword>
<dbReference type="RefSeq" id="XP_028479848.1">
    <property type="nucleotide sequence ID" value="XM_028615991.1"/>
</dbReference>
<dbReference type="PANTHER" id="PTHR17130:SF14">
    <property type="entry name" value="CYTOCHROME C OXIDASE ASSEMBLY PROTEIN COX16 HOMOLOG, MITOCHONDRIAL"/>
    <property type="match status" value="1"/>
</dbReference>
<evidence type="ECO:0000313" key="14">
    <source>
        <dbReference type="Proteomes" id="UP000279236"/>
    </source>
</evidence>
<dbReference type="InterPro" id="IPR020164">
    <property type="entry name" value="Cyt_c_Oxase_assmbl_COX16"/>
</dbReference>
<proteinExistence type="inferred from homology"/>
<feature type="transmembrane region" description="Helical" evidence="12">
    <location>
        <begin position="20"/>
        <end position="40"/>
    </location>
</feature>
<dbReference type="GO" id="GO:0033617">
    <property type="term" value="P:mitochondrial respiratory chain complex IV assembly"/>
    <property type="evidence" value="ECO:0007669"/>
    <property type="project" value="TreeGrafter"/>
</dbReference>
<dbReference type="STRING" id="105984.A0A427Y930"/>
<dbReference type="OrthoDB" id="5516033at2759"/>
<gene>
    <name evidence="13" type="primary">COX16</name>
    <name evidence="13" type="ORF">EHS24_000153</name>
</gene>
<reference evidence="13 14" key="1">
    <citation type="submission" date="2018-11" db="EMBL/GenBank/DDBJ databases">
        <title>Genome sequence of Apiotrichum porosum DSM 27194.</title>
        <authorList>
            <person name="Aliyu H."/>
            <person name="Gorte O."/>
            <person name="Ochsenreither K."/>
        </authorList>
    </citation>
    <scope>NUCLEOTIDE SEQUENCE [LARGE SCALE GENOMIC DNA]</scope>
    <source>
        <strain evidence="13 14">DSM 27194</strain>
    </source>
</reference>
<keyword evidence="6 12" id="KW-0812">Transmembrane</keyword>
<keyword evidence="9" id="KW-0496">Mitochondrion</keyword>
<dbReference type="AlphaFoldDB" id="A0A427Y930"/>
<protein>
    <recommendedName>
        <fullName evidence="4">Cytochrome c oxidase assembly protein COX16, mitochondrial</fullName>
    </recommendedName>
    <alternativeName>
        <fullName evidence="5">Cytochrome c oxidase assembly protein cox16, mitochondrial</fullName>
    </alternativeName>
</protein>
<evidence type="ECO:0000256" key="6">
    <source>
        <dbReference type="ARBA" id="ARBA00022692"/>
    </source>
</evidence>
<dbReference type="PANTHER" id="PTHR17130">
    <property type="entry name" value="MITOCHONDRIAL OUTER MEMBRANE PROTEIN 25"/>
    <property type="match status" value="1"/>
</dbReference>
<feature type="compositionally biased region" description="Low complexity" evidence="11">
    <location>
        <begin position="97"/>
        <end position="111"/>
    </location>
</feature>
<evidence type="ECO:0000256" key="8">
    <source>
        <dbReference type="ARBA" id="ARBA00022989"/>
    </source>
</evidence>
<evidence type="ECO:0000256" key="4">
    <source>
        <dbReference type="ARBA" id="ARBA00015368"/>
    </source>
</evidence>
<name>A0A427Y930_9TREE</name>
<keyword evidence="8 12" id="KW-1133">Transmembrane helix</keyword>
<evidence type="ECO:0000256" key="5">
    <source>
        <dbReference type="ARBA" id="ARBA00019222"/>
    </source>
</evidence>
<evidence type="ECO:0000256" key="2">
    <source>
        <dbReference type="ARBA" id="ARBA00004434"/>
    </source>
</evidence>
<evidence type="ECO:0000313" key="13">
    <source>
        <dbReference type="EMBL" id="RSH87640.1"/>
    </source>
</evidence>
<accession>A0A427Y930</accession>
<evidence type="ECO:0000256" key="1">
    <source>
        <dbReference type="ARBA" id="ARBA00002490"/>
    </source>
</evidence>
<comment type="function">
    <text evidence="1">Required for the assembly of the mitochondrial respiratory chain complex IV (CIV), also known as cytochrome c oxidase. May participate in merging the COX1 and COX2 assembly lines.</text>
</comment>
<evidence type="ECO:0000256" key="12">
    <source>
        <dbReference type="SAM" id="Phobius"/>
    </source>
</evidence>
<dbReference type="Proteomes" id="UP000279236">
    <property type="component" value="Unassembled WGS sequence"/>
</dbReference>
<evidence type="ECO:0000256" key="11">
    <source>
        <dbReference type="SAM" id="MobiDB-lite"/>
    </source>
</evidence>
<evidence type="ECO:0000256" key="10">
    <source>
        <dbReference type="ARBA" id="ARBA00023136"/>
    </source>
</evidence>
<evidence type="ECO:0000256" key="3">
    <source>
        <dbReference type="ARBA" id="ARBA00008370"/>
    </source>
</evidence>
<dbReference type="GeneID" id="39584696"/>
<comment type="similarity">
    <text evidence="3">Belongs to the COX16 family.</text>
</comment>
<keyword evidence="14" id="KW-1185">Reference proteome</keyword>